<evidence type="ECO:0000313" key="3">
    <source>
        <dbReference type="Proteomes" id="UP000004578"/>
    </source>
</evidence>
<dbReference type="AlphaFoldDB" id="J0N5C3"/>
<reference evidence="2 3" key="1">
    <citation type="submission" date="2012-05" db="EMBL/GenBank/DDBJ databases">
        <authorList>
            <person name="Harkins D.M."/>
            <person name="Madupu R."/>
            <person name="Durkin A.S."/>
            <person name="Torralba M."/>
            <person name="Methe B."/>
            <person name="Sutton G.G."/>
            <person name="Nelson K.E."/>
        </authorList>
    </citation>
    <scope>NUCLEOTIDE SEQUENCE [LARGE SCALE GENOMIC DNA]</scope>
    <source>
        <strain evidence="2 3">F0490</strain>
    </source>
</reference>
<keyword evidence="1" id="KW-0812">Transmembrane</keyword>
<keyword evidence="3" id="KW-1185">Reference proteome</keyword>
<dbReference type="Proteomes" id="UP000004578">
    <property type="component" value="Unassembled WGS sequence"/>
</dbReference>
<sequence>MVMAGLASFAPSFAREGIGLFLFLFAVVLLRAQATYWLGRLAARGASPATGAEGWRGRVGRWFDGPVPRKGATLLDRWGMVIIPLCFLTVGVQTAVNAAAGLVRMRWGVYTLAMIPGCVLWALLYGFGIYAVWTALTASVWSAAAVVVLACAGACVLVVRKRRAK</sequence>
<feature type="transmembrane region" description="Helical" evidence="1">
    <location>
        <begin position="107"/>
        <end position="133"/>
    </location>
</feature>
<protein>
    <submittedName>
        <fullName evidence="2">SNARE-like domain protein</fullName>
    </submittedName>
</protein>
<dbReference type="EMBL" id="AKFS01000222">
    <property type="protein sequence ID" value="EJF42029.1"/>
    <property type="molecule type" value="Genomic_DNA"/>
</dbReference>
<evidence type="ECO:0000313" key="2">
    <source>
        <dbReference type="EMBL" id="EJF42029.1"/>
    </source>
</evidence>
<evidence type="ECO:0000256" key="1">
    <source>
        <dbReference type="SAM" id="Phobius"/>
    </source>
</evidence>
<feature type="transmembrane region" description="Helical" evidence="1">
    <location>
        <begin position="139"/>
        <end position="159"/>
    </location>
</feature>
<feature type="transmembrane region" description="Helical" evidence="1">
    <location>
        <begin position="78"/>
        <end position="100"/>
    </location>
</feature>
<proteinExistence type="predicted"/>
<gene>
    <name evidence="2" type="ORF">HMPREF1317_1690</name>
</gene>
<organism evidence="2 3">
    <name type="scientific">Schaalia georgiae F0490</name>
    <dbReference type="NCBI Taxonomy" id="1125717"/>
    <lineage>
        <taxon>Bacteria</taxon>
        <taxon>Bacillati</taxon>
        <taxon>Actinomycetota</taxon>
        <taxon>Actinomycetes</taxon>
        <taxon>Actinomycetales</taxon>
        <taxon>Actinomycetaceae</taxon>
        <taxon>Schaalia</taxon>
    </lineage>
</organism>
<comment type="caution">
    <text evidence="2">The sequence shown here is derived from an EMBL/GenBank/DDBJ whole genome shotgun (WGS) entry which is preliminary data.</text>
</comment>
<keyword evidence="1" id="KW-0472">Membrane</keyword>
<dbReference type="PATRIC" id="fig|1125717.3.peg.1354"/>
<keyword evidence="1" id="KW-1133">Transmembrane helix</keyword>
<name>J0N5C3_9ACTO</name>
<dbReference type="OrthoDB" id="3426404at2"/>
<accession>J0N5C3</accession>